<dbReference type="EMBL" id="JACGWJ010000004">
    <property type="protein sequence ID" value="KAL0425933.1"/>
    <property type="molecule type" value="Genomic_DNA"/>
</dbReference>
<organism evidence="2">
    <name type="scientific">Sesamum radiatum</name>
    <name type="common">Black benniseed</name>
    <dbReference type="NCBI Taxonomy" id="300843"/>
    <lineage>
        <taxon>Eukaryota</taxon>
        <taxon>Viridiplantae</taxon>
        <taxon>Streptophyta</taxon>
        <taxon>Embryophyta</taxon>
        <taxon>Tracheophyta</taxon>
        <taxon>Spermatophyta</taxon>
        <taxon>Magnoliopsida</taxon>
        <taxon>eudicotyledons</taxon>
        <taxon>Gunneridae</taxon>
        <taxon>Pentapetalae</taxon>
        <taxon>asterids</taxon>
        <taxon>lamiids</taxon>
        <taxon>Lamiales</taxon>
        <taxon>Pedaliaceae</taxon>
        <taxon>Sesamum</taxon>
    </lineage>
</organism>
<dbReference type="AlphaFoldDB" id="A0AAW2VA37"/>
<proteinExistence type="predicted"/>
<name>A0AAW2VA37_SESRA</name>
<accession>A0AAW2VA37</accession>
<feature type="region of interest" description="Disordered" evidence="1">
    <location>
        <begin position="96"/>
        <end position="120"/>
    </location>
</feature>
<sequence>MALLPCENRPMMLKDFLRDDSHTSLNGYPRNSRMLLISSQPNKPSGVLIRSRSKKAAATTISAIHKVINVVKLFQFGSVRSPLVLPRSISRKFPKSRIGTSKSPICRKSKSKSRTSYDGNRSGTWWRTTLWRRMFPPPLIGAPPAPPLHAARGPVGVTVILLRKNYRRGAVKLNSFWVKSAFLASQLIGKPR</sequence>
<evidence type="ECO:0000256" key="1">
    <source>
        <dbReference type="SAM" id="MobiDB-lite"/>
    </source>
</evidence>
<reference evidence="2" key="2">
    <citation type="journal article" date="2024" name="Plant">
        <title>Genomic evolution and insights into agronomic trait innovations of Sesamum species.</title>
        <authorList>
            <person name="Miao H."/>
            <person name="Wang L."/>
            <person name="Qu L."/>
            <person name="Liu H."/>
            <person name="Sun Y."/>
            <person name="Le M."/>
            <person name="Wang Q."/>
            <person name="Wei S."/>
            <person name="Zheng Y."/>
            <person name="Lin W."/>
            <person name="Duan Y."/>
            <person name="Cao H."/>
            <person name="Xiong S."/>
            <person name="Wang X."/>
            <person name="Wei L."/>
            <person name="Li C."/>
            <person name="Ma Q."/>
            <person name="Ju M."/>
            <person name="Zhao R."/>
            <person name="Li G."/>
            <person name="Mu C."/>
            <person name="Tian Q."/>
            <person name="Mei H."/>
            <person name="Zhang T."/>
            <person name="Gao T."/>
            <person name="Zhang H."/>
        </authorList>
    </citation>
    <scope>NUCLEOTIDE SEQUENCE</scope>
    <source>
        <strain evidence="2">G02</strain>
    </source>
</reference>
<reference evidence="2" key="1">
    <citation type="submission" date="2020-06" db="EMBL/GenBank/DDBJ databases">
        <authorList>
            <person name="Li T."/>
            <person name="Hu X."/>
            <person name="Zhang T."/>
            <person name="Song X."/>
            <person name="Zhang H."/>
            <person name="Dai N."/>
            <person name="Sheng W."/>
            <person name="Hou X."/>
            <person name="Wei L."/>
        </authorList>
    </citation>
    <scope>NUCLEOTIDE SEQUENCE</scope>
    <source>
        <strain evidence="2">G02</strain>
        <tissue evidence="2">Leaf</tissue>
    </source>
</reference>
<evidence type="ECO:0000313" key="2">
    <source>
        <dbReference type="EMBL" id="KAL0425933.1"/>
    </source>
</evidence>
<comment type="caution">
    <text evidence="2">The sequence shown here is derived from an EMBL/GenBank/DDBJ whole genome shotgun (WGS) entry which is preliminary data.</text>
</comment>
<gene>
    <name evidence="2" type="ORF">Sradi_1128100</name>
</gene>
<protein>
    <submittedName>
        <fullName evidence="2">Uncharacterized protein</fullName>
    </submittedName>
</protein>